<dbReference type="Gene3D" id="2.60.120.200">
    <property type="match status" value="1"/>
</dbReference>
<sequence>PTTDGMISTTDKVISTTTSMTTSMVSGKSIAFQRSITIVITCSPSCLNGGTCIGMNTCQCVTNVWTGSNCQTPMPVLWAFDNNLHDLYNNFQGVGSNGPTYRSPGITGYGTCLYLNATSSQSVTVLTPPFFNMALTSFSLFAWVKATSLHNAATGSYSDNAVFSQCQQTVLDECLHIIVRNQYLYLGFYWDDISGVTRLSTNTWYHVCIRWNYTKYDSILVYLDRLCLRL</sequence>
<dbReference type="Gene3D" id="2.10.25.10">
    <property type="entry name" value="Laminin"/>
    <property type="match status" value="1"/>
</dbReference>
<evidence type="ECO:0000313" key="4">
    <source>
        <dbReference type="EMBL" id="CAF4312648.1"/>
    </source>
</evidence>
<protein>
    <recommendedName>
        <fullName evidence="3">EGF-like domain-containing protein</fullName>
    </recommendedName>
</protein>
<keyword evidence="2" id="KW-0245">EGF-like domain</keyword>
<organism evidence="4 5">
    <name type="scientific">Rotaria magnacalcarata</name>
    <dbReference type="NCBI Taxonomy" id="392030"/>
    <lineage>
        <taxon>Eukaryota</taxon>
        <taxon>Metazoa</taxon>
        <taxon>Spiralia</taxon>
        <taxon>Gnathifera</taxon>
        <taxon>Rotifera</taxon>
        <taxon>Eurotatoria</taxon>
        <taxon>Bdelloidea</taxon>
        <taxon>Philodinida</taxon>
        <taxon>Philodinidae</taxon>
        <taxon>Rotaria</taxon>
    </lineage>
</organism>
<accession>A0A820IPH9</accession>
<gene>
    <name evidence="4" type="ORF">UXM345_LOCUS34026</name>
</gene>
<dbReference type="SUPFAM" id="SSF49899">
    <property type="entry name" value="Concanavalin A-like lectins/glucanases"/>
    <property type="match status" value="1"/>
</dbReference>
<dbReference type="EMBL" id="CAJOBF010011974">
    <property type="protein sequence ID" value="CAF4312648.1"/>
    <property type="molecule type" value="Genomic_DNA"/>
</dbReference>
<comment type="caution">
    <text evidence="2">Lacks conserved residue(s) required for the propagation of feature annotation.</text>
</comment>
<evidence type="ECO:0000259" key="3">
    <source>
        <dbReference type="PROSITE" id="PS50026"/>
    </source>
</evidence>
<feature type="non-terminal residue" evidence="4">
    <location>
        <position position="1"/>
    </location>
</feature>
<keyword evidence="1 2" id="KW-1015">Disulfide bond</keyword>
<dbReference type="InterPro" id="IPR013320">
    <property type="entry name" value="ConA-like_dom_sf"/>
</dbReference>
<name>A0A820IPH9_9BILA</name>
<comment type="caution">
    <text evidence="4">The sequence shown here is derived from an EMBL/GenBank/DDBJ whole genome shotgun (WGS) entry which is preliminary data.</text>
</comment>
<dbReference type="AlphaFoldDB" id="A0A820IPH9"/>
<feature type="disulfide bond" evidence="2">
    <location>
        <begin position="42"/>
        <end position="52"/>
    </location>
</feature>
<feature type="domain" description="EGF-like" evidence="3">
    <location>
        <begin position="38"/>
        <end position="71"/>
    </location>
</feature>
<evidence type="ECO:0000256" key="1">
    <source>
        <dbReference type="ARBA" id="ARBA00023157"/>
    </source>
</evidence>
<reference evidence="4" key="1">
    <citation type="submission" date="2021-02" db="EMBL/GenBank/DDBJ databases">
        <authorList>
            <person name="Nowell W R."/>
        </authorList>
    </citation>
    <scope>NUCLEOTIDE SEQUENCE</scope>
</reference>
<dbReference type="Proteomes" id="UP000663842">
    <property type="component" value="Unassembled WGS sequence"/>
</dbReference>
<proteinExistence type="predicted"/>
<evidence type="ECO:0000313" key="5">
    <source>
        <dbReference type="Proteomes" id="UP000663842"/>
    </source>
</evidence>
<dbReference type="InterPro" id="IPR000742">
    <property type="entry name" value="EGF"/>
</dbReference>
<evidence type="ECO:0000256" key="2">
    <source>
        <dbReference type="PROSITE-ProRule" id="PRU00076"/>
    </source>
</evidence>
<dbReference type="PROSITE" id="PS50026">
    <property type="entry name" value="EGF_3"/>
    <property type="match status" value="1"/>
</dbReference>